<dbReference type="GO" id="GO:0005789">
    <property type="term" value="C:endoplasmic reticulum membrane"/>
    <property type="evidence" value="ECO:0007669"/>
    <property type="project" value="UniProtKB-SubCell"/>
</dbReference>
<dbReference type="VEuPathDB" id="PiroplasmaDB:BOVATA_005530"/>
<dbReference type="PANTHER" id="PTHR12443:SF9">
    <property type="entry name" value="TRANSLOCATION PROTEIN SEC62"/>
    <property type="match status" value="1"/>
</dbReference>
<keyword evidence="7" id="KW-0653">Protein transport</keyword>
<proteinExistence type="inferred from homology"/>
<evidence type="ECO:0000256" key="2">
    <source>
        <dbReference type="ARBA" id="ARBA00010604"/>
    </source>
</evidence>
<evidence type="ECO:0000256" key="11">
    <source>
        <dbReference type="SAM" id="Phobius"/>
    </source>
</evidence>
<dbReference type="EMBL" id="BDSA01000001">
    <property type="protein sequence ID" value="GBE59060.1"/>
    <property type="molecule type" value="Genomic_DNA"/>
</dbReference>
<evidence type="ECO:0000256" key="7">
    <source>
        <dbReference type="ARBA" id="ARBA00022927"/>
    </source>
</evidence>
<name>A0A2H6K7U7_9APIC</name>
<gene>
    <name evidence="12" type="ORF">BOVATA_005530</name>
</gene>
<comment type="similarity">
    <text evidence="2">Belongs to the SEC62 family.</text>
</comment>
<dbReference type="InterPro" id="IPR004728">
    <property type="entry name" value="Sec62"/>
</dbReference>
<evidence type="ECO:0000313" key="12">
    <source>
        <dbReference type="EMBL" id="GBE59060.1"/>
    </source>
</evidence>
<dbReference type="GeneID" id="39872830"/>
<dbReference type="PANTHER" id="PTHR12443">
    <property type="entry name" value="TRANSLOCATION PROTEIN SEC62"/>
    <property type="match status" value="1"/>
</dbReference>
<keyword evidence="5 11" id="KW-0812">Transmembrane</keyword>
<dbReference type="AlphaFoldDB" id="A0A2H6K7U7"/>
<keyword evidence="8 11" id="KW-1133">Transmembrane helix</keyword>
<evidence type="ECO:0000256" key="10">
    <source>
        <dbReference type="ARBA" id="ARBA00023136"/>
    </source>
</evidence>
<evidence type="ECO:0000256" key="6">
    <source>
        <dbReference type="ARBA" id="ARBA00022824"/>
    </source>
</evidence>
<evidence type="ECO:0000256" key="4">
    <source>
        <dbReference type="ARBA" id="ARBA00022448"/>
    </source>
</evidence>
<evidence type="ECO:0000313" key="13">
    <source>
        <dbReference type="Proteomes" id="UP000236319"/>
    </source>
</evidence>
<keyword evidence="13" id="KW-1185">Reference proteome</keyword>
<dbReference type="GO" id="GO:0031204">
    <property type="term" value="P:post-translational protein targeting to membrane, translocation"/>
    <property type="evidence" value="ECO:0007669"/>
    <property type="project" value="TreeGrafter"/>
</dbReference>
<keyword evidence="4" id="KW-0813">Transport</keyword>
<feature type="transmembrane region" description="Helical" evidence="11">
    <location>
        <begin position="243"/>
        <end position="261"/>
    </location>
</feature>
<protein>
    <recommendedName>
        <fullName evidence="3">Translocation protein SEC62</fullName>
    </recommendedName>
</protein>
<organism evidence="12 13">
    <name type="scientific">Babesia ovata</name>
    <dbReference type="NCBI Taxonomy" id="189622"/>
    <lineage>
        <taxon>Eukaryota</taxon>
        <taxon>Sar</taxon>
        <taxon>Alveolata</taxon>
        <taxon>Apicomplexa</taxon>
        <taxon>Aconoidasida</taxon>
        <taxon>Piroplasmida</taxon>
        <taxon>Babesiidae</taxon>
        <taxon>Babesia</taxon>
    </lineage>
</organism>
<accession>A0A2H6K7U7</accession>
<sequence>MVRHRILRPLISALKVEETRKETVALMEALLNSGIKVKSAAEVGKRAVEYTRGDEISKWILNNKPTIAKLCPTLLANADISPESDDVIRVCDELIDAGFIYRAQYQPIEGTIEKTAAGTFRRPMWPKRLIKTQKQRFDTVGFYIISYEGNQRWNYLMLTAMILGIFAICMFQTWPLALKLGMWYISVVLITIMISLLVIRLVLFILFWFGGFDFWVFPNLLDEELGVIDSFKPLYNLTRRTDTIYMLCCRVLCAILLAASIHELGKTHDLKDVRDFARQSFLDVIEWGHNKLTAVPEETPLYKSIGVDISTDFEAEGHNEEAGEDGMDDDDYKCLLACGYRSLGQLLKECMLSCDCMEELLNNPCLSGCPEDTVRVLTESKTDICRKTRGR</sequence>
<evidence type="ECO:0000256" key="9">
    <source>
        <dbReference type="ARBA" id="ARBA00023010"/>
    </source>
</evidence>
<evidence type="ECO:0000256" key="8">
    <source>
        <dbReference type="ARBA" id="ARBA00022989"/>
    </source>
</evidence>
<keyword evidence="10 11" id="KW-0472">Membrane</keyword>
<dbReference type="Proteomes" id="UP000236319">
    <property type="component" value="Unassembled WGS sequence"/>
</dbReference>
<evidence type="ECO:0000256" key="5">
    <source>
        <dbReference type="ARBA" id="ARBA00022692"/>
    </source>
</evidence>
<keyword evidence="9" id="KW-0811">Translocation</keyword>
<dbReference type="OrthoDB" id="200187at2759"/>
<feature type="transmembrane region" description="Helical" evidence="11">
    <location>
        <begin position="183"/>
        <end position="209"/>
    </location>
</feature>
<dbReference type="Pfam" id="PF03839">
    <property type="entry name" value="Sec62"/>
    <property type="match status" value="1"/>
</dbReference>
<comment type="subcellular location">
    <subcellularLocation>
        <location evidence="1">Endoplasmic reticulum membrane</location>
        <topology evidence="1">Multi-pass membrane protein</topology>
    </subcellularLocation>
</comment>
<evidence type="ECO:0000256" key="1">
    <source>
        <dbReference type="ARBA" id="ARBA00004477"/>
    </source>
</evidence>
<feature type="transmembrane region" description="Helical" evidence="11">
    <location>
        <begin position="153"/>
        <end position="171"/>
    </location>
</feature>
<keyword evidence="6" id="KW-0256">Endoplasmic reticulum</keyword>
<dbReference type="RefSeq" id="XP_028865303.1">
    <property type="nucleotide sequence ID" value="XM_029009470.1"/>
</dbReference>
<evidence type="ECO:0000256" key="3">
    <source>
        <dbReference type="ARBA" id="ARBA00021257"/>
    </source>
</evidence>
<comment type="caution">
    <text evidence="12">The sequence shown here is derived from an EMBL/GenBank/DDBJ whole genome shotgun (WGS) entry which is preliminary data.</text>
</comment>
<reference evidence="12 13" key="1">
    <citation type="journal article" date="2017" name="BMC Genomics">
        <title>Whole-genome assembly of Babesia ovata and comparative genomics between closely related pathogens.</title>
        <authorList>
            <person name="Yamagishi J."/>
            <person name="Asada M."/>
            <person name="Hakimi H."/>
            <person name="Tanaka T.Q."/>
            <person name="Sugimoto C."/>
            <person name="Kawazu S."/>
        </authorList>
    </citation>
    <scope>NUCLEOTIDE SEQUENCE [LARGE SCALE GENOMIC DNA]</scope>
    <source>
        <strain evidence="12 13">Miyake</strain>
    </source>
</reference>